<dbReference type="SUPFAM" id="SSF69593">
    <property type="entry name" value="Glycerol-3-phosphate (1)-acyltransferase"/>
    <property type="match status" value="1"/>
</dbReference>
<evidence type="ECO:0000256" key="4">
    <source>
        <dbReference type="SAM" id="Phobius"/>
    </source>
</evidence>
<comment type="caution">
    <text evidence="6">The sequence shown here is derived from an EMBL/GenBank/DDBJ whole genome shotgun (WGS) entry which is preliminary data.</text>
</comment>
<proteinExistence type="predicted"/>
<dbReference type="PANTHER" id="PTHR10434:SF11">
    <property type="entry name" value="1-ACYL-SN-GLYCEROL-3-PHOSPHATE ACYLTRANSFERASE"/>
    <property type="match status" value="1"/>
</dbReference>
<dbReference type="AlphaFoldDB" id="A0A2S3UKJ5"/>
<dbReference type="SMART" id="SM00563">
    <property type="entry name" value="PlsC"/>
    <property type="match status" value="1"/>
</dbReference>
<sequence length="219" mass="24649">MLCHAERRHLMLQKAFYIFVRIAILFLLGLNVRRKEQLPVKGPAIIVANHNSHLDTMVLMALMPLTKLKDIKPVAAADYFFSSPIKAWLSEHVLGIIAVERGGKDRSRDPLQGCYDALGDGKVLILFPEGSRGEPEQMTDLKKGVSYLAERFPQAPVVPVFTHGLGKALPRGSFLLVPFFCDIFIGEPITWEGNRIQFMNTLRDRFAALSTEKTFAPWE</sequence>
<evidence type="ECO:0000313" key="6">
    <source>
        <dbReference type="EMBL" id="POF28216.1"/>
    </source>
</evidence>
<dbReference type="Proteomes" id="UP000236959">
    <property type="component" value="Unassembled WGS sequence"/>
</dbReference>
<keyword evidence="4" id="KW-0812">Transmembrane</keyword>
<evidence type="ECO:0000256" key="2">
    <source>
        <dbReference type="ARBA" id="ARBA00022679"/>
    </source>
</evidence>
<comment type="pathway">
    <text evidence="1">Lipid metabolism.</text>
</comment>
<dbReference type="InterPro" id="IPR002123">
    <property type="entry name" value="Plipid/glycerol_acylTrfase"/>
</dbReference>
<feature type="transmembrane region" description="Helical" evidence="4">
    <location>
        <begin position="15"/>
        <end position="32"/>
    </location>
</feature>
<protein>
    <submittedName>
        <fullName evidence="6">1-acyl-sn-glycerol-3-phosphate acyltransferase</fullName>
    </submittedName>
</protein>
<evidence type="ECO:0000259" key="5">
    <source>
        <dbReference type="SMART" id="SM00563"/>
    </source>
</evidence>
<gene>
    <name evidence="6" type="ORF">CLV41_11667</name>
</gene>
<dbReference type="GO" id="GO:0003841">
    <property type="term" value="F:1-acylglycerol-3-phosphate O-acyltransferase activity"/>
    <property type="evidence" value="ECO:0007669"/>
    <property type="project" value="TreeGrafter"/>
</dbReference>
<dbReference type="CDD" id="cd07989">
    <property type="entry name" value="LPLAT_AGPAT-like"/>
    <property type="match status" value="1"/>
</dbReference>
<feature type="domain" description="Phospholipid/glycerol acyltransferase" evidence="5">
    <location>
        <begin position="44"/>
        <end position="165"/>
    </location>
</feature>
<dbReference type="Pfam" id="PF01553">
    <property type="entry name" value="Acyltransferase"/>
    <property type="match status" value="1"/>
</dbReference>
<dbReference type="PANTHER" id="PTHR10434">
    <property type="entry name" value="1-ACYL-SN-GLYCEROL-3-PHOSPHATE ACYLTRANSFERASE"/>
    <property type="match status" value="1"/>
</dbReference>
<keyword evidence="4" id="KW-1133">Transmembrane helix</keyword>
<keyword evidence="2 6" id="KW-0808">Transferase</keyword>
<organism evidence="6 7">
    <name type="scientific">Roseibium marinum</name>
    <dbReference type="NCBI Taxonomy" id="281252"/>
    <lineage>
        <taxon>Bacteria</taxon>
        <taxon>Pseudomonadati</taxon>
        <taxon>Pseudomonadota</taxon>
        <taxon>Alphaproteobacteria</taxon>
        <taxon>Hyphomicrobiales</taxon>
        <taxon>Stappiaceae</taxon>
        <taxon>Roseibium</taxon>
    </lineage>
</organism>
<keyword evidence="7" id="KW-1185">Reference proteome</keyword>
<accession>A0A2S3UKJ5</accession>
<dbReference type="GO" id="GO:0006654">
    <property type="term" value="P:phosphatidic acid biosynthetic process"/>
    <property type="evidence" value="ECO:0007669"/>
    <property type="project" value="TreeGrafter"/>
</dbReference>
<evidence type="ECO:0000256" key="3">
    <source>
        <dbReference type="ARBA" id="ARBA00023315"/>
    </source>
</evidence>
<keyword evidence="3 6" id="KW-0012">Acyltransferase</keyword>
<dbReference type="EMBL" id="PPCN01000016">
    <property type="protein sequence ID" value="POF28216.1"/>
    <property type="molecule type" value="Genomic_DNA"/>
</dbReference>
<keyword evidence="4" id="KW-0472">Membrane</keyword>
<evidence type="ECO:0000313" key="7">
    <source>
        <dbReference type="Proteomes" id="UP000236959"/>
    </source>
</evidence>
<name>A0A2S3UKJ5_9HYPH</name>
<reference evidence="6 7" key="1">
    <citation type="submission" date="2018-01" db="EMBL/GenBank/DDBJ databases">
        <title>Genomic Encyclopedia of Archaeal and Bacterial Type Strains, Phase II (KMG-II): from individual species to whole genera.</title>
        <authorList>
            <person name="Goeker M."/>
        </authorList>
    </citation>
    <scope>NUCLEOTIDE SEQUENCE [LARGE SCALE GENOMIC DNA]</scope>
    <source>
        <strain evidence="6 7">DSM 17023</strain>
    </source>
</reference>
<evidence type="ECO:0000256" key="1">
    <source>
        <dbReference type="ARBA" id="ARBA00005189"/>
    </source>
</evidence>